<reference evidence="2" key="1">
    <citation type="submission" date="2020-12" db="EMBL/GenBank/DDBJ databases">
        <title>Bacterial taxonomy.</title>
        <authorList>
            <person name="Pan X."/>
        </authorList>
    </citation>
    <scope>NUCLEOTIDE SEQUENCE</scope>
    <source>
        <strain evidence="2">KCTC 52957</strain>
    </source>
</reference>
<dbReference type="SUPFAM" id="SSF48695">
    <property type="entry name" value="Multiheme cytochromes"/>
    <property type="match status" value="1"/>
</dbReference>
<comment type="caution">
    <text evidence="2">The sequence shown here is derived from an EMBL/GenBank/DDBJ whole genome shotgun (WGS) entry which is preliminary data.</text>
</comment>
<dbReference type="Proteomes" id="UP000642488">
    <property type="component" value="Unassembled WGS sequence"/>
</dbReference>
<sequence>MKLVTLIALGALFSAPALAENQVPAMATELAPVASFDSIGDDAERAAALFTEMAKVLQHPRCLNCHPVSGGPLQGDDMQPHQPTVVRAQGMGAVGMECSTCHGNENVAYVGAEGSVPGHEPWMLAPVSMGWVGLSVPEICAQLKDPERNGGRDLAEIHEHNAEDGLVGWGWHPGEGRTPAPGSQEQFGALTQAWIDAGAGCPS</sequence>
<feature type="chain" id="PRO_5037818981" evidence="1">
    <location>
        <begin position="20"/>
        <end position="203"/>
    </location>
</feature>
<evidence type="ECO:0000313" key="3">
    <source>
        <dbReference type="Proteomes" id="UP000642488"/>
    </source>
</evidence>
<dbReference type="AlphaFoldDB" id="A0A934I6R4"/>
<dbReference type="EMBL" id="JAEKPD010000001">
    <property type="protein sequence ID" value="MBJ3761484.1"/>
    <property type="molecule type" value="Genomic_DNA"/>
</dbReference>
<keyword evidence="3" id="KW-1185">Reference proteome</keyword>
<dbReference type="InterPro" id="IPR036280">
    <property type="entry name" value="Multihaem_cyt_sf"/>
</dbReference>
<evidence type="ECO:0000256" key="1">
    <source>
        <dbReference type="SAM" id="SignalP"/>
    </source>
</evidence>
<protein>
    <submittedName>
        <fullName evidence="2">Isoquinoline 1-oxidoreductase subunit</fullName>
    </submittedName>
</protein>
<keyword evidence="1" id="KW-0732">Signal</keyword>
<feature type="signal peptide" evidence="1">
    <location>
        <begin position="1"/>
        <end position="19"/>
    </location>
</feature>
<proteinExistence type="predicted"/>
<gene>
    <name evidence="2" type="ORF">ILP92_01795</name>
</gene>
<accession>A0A934I6R4</accession>
<evidence type="ECO:0000313" key="2">
    <source>
        <dbReference type="EMBL" id="MBJ3761484.1"/>
    </source>
</evidence>
<name>A0A934I6R4_9RHOB</name>
<organism evidence="2 3">
    <name type="scientific">Palleronia pontilimi</name>
    <dbReference type="NCBI Taxonomy" id="1964209"/>
    <lineage>
        <taxon>Bacteria</taxon>
        <taxon>Pseudomonadati</taxon>
        <taxon>Pseudomonadota</taxon>
        <taxon>Alphaproteobacteria</taxon>
        <taxon>Rhodobacterales</taxon>
        <taxon>Roseobacteraceae</taxon>
        <taxon>Palleronia</taxon>
    </lineage>
</organism>